<feature type="compositionally biased region" description="Low complexity" evidence="1">
    <location>
        <begin position="1"/>
        <end position="15"/>
    </location>
</feature>
<proteinExistence type="predicted"/>
<dbReference type="AlphaFoldDB" id="A0A397S1Q8"/>
<evidence type="ECO:0000313" key="4">
    <source>
        <dbReference type="Proteomes" id="UP000265703"/>
    </source>
</evidence>
<evidence type="ECO:0000256" key="1">
    <source>
        <dbReference type="SAM" id="MobiDB-lite"/>
    </source>
</evidence>
<name>A0A397S1Q8_9GLOM</name>
<keyword evidence="2" id="KW-1133">Transmembrane helix</keyword>
<comment type="caution">
    <text evidence="3">The sequence shown here is derived from an EMBL/GenBank/DDBJ whole genome shotgun (WGS) entry which is preliminary data.</text>
</comment>
<accession>A0A397S1Q8</accession>
<keyword evidence="4" id="KW-1185">Reference proteome</keyword>
<feature type="compositionally biased region" description="Polar residues" evidence="1">
    <location>
        <begin position="43"/>
        <end position="52"/>
    </location>
</feature>
<dbReference type="Proteomes" id="UP000265703">
    <property type="component" value="Unassembled WGS sequence"/>
</dbReference>
<protein>
    <submittedName>
        <fullName evidence="3">Uncharacterized protein</fullName>
    </submittedName>
</protein>
<keyword evidence="2" id="KW-0812">Transmembrane</keyword>
<reference evidence="3 4" key="1">
    <citation type="submission" date="2018-06" db="EMBL/GenBank/DDBJ databases">
        <title>Comparative genomics reveals the genomic features of Rhizophagus irregularis, R. cerebriforme, R. diaphanum and Gigaspora rosea, and their symbiotic lifestyle signature.</title>
        <authorList>
            <person name="Morin E."/>
            <person name="San Clemente H."/>
            <person name="Chen E.C.H."/>
            <person name="De La Providencia I."/>
            <person name="Hainaut M."/>
            <person name="Kuo A."/>
            <person name="Kohler A."/>
            <person name="Murat C."/>
            <person name="Tang N."/>
            <person name="Roy S."/>
            <person name="Loubradou J."/>
            <person name="Henrissat B."/>
            <person name="Grigoriev I.V."/>
            <person name="Corradi N."/>
            <person name="Roux C."/>
            <person name="Martin F.M."/>
        </authorList>
    </citation>
    <scope>NUCLEOTIDE SEQUENCE [LARGE SCALE GENOMIC DNA]</scope>
    <source>
        <strain evidence="3 4">DAOM 227022</strain>
    </source>
</reference>
<organism evidence="3 4">
    <name type="scientific">Glomus cerebriforme</name>
    <dbReference type="NCBI Taxonomy" id="658196"/>
    <lineage>
        <taxon>Eukaryota</taxon>
        <taxon>Fungi</taxon>
        <taxon>Fungi incertae sedis</taxon>
        <taxon>Mucoromycota</taxon>
        <taxon>Glomeromycotina</taxon>
        <taxon>Glomeromycetes</taxon>
        <taxon>Glomerales</taxon>
        <taxon>Glomeraceae</taxon>
        <taxon>Glomus</taxon>
    </lineage>
</organism>
<dbReference type="OrthoDB" id="2394877at2759"/>
<gene>
    <name evidence="3" type="ORF">C1645_842495</name>
</gene>
<evidence type="ECO:0000313" key="3">
    <source>
        <dbReference type="EMBL" id="RIA78726.1"/>
    </source>
</evidence>
<feature type="transmembrane region" description="Helical" evidence="2">
    <location>
        <begin position="178"/>
        <end position="200"/>
    </location>
</feature>
<feature type="region of interest" description="Disordered" evidence="1">
    <location>
        <begin position="1"/>
        <end position="52"/>
    </location>
</feature>
<dbReference type="EMBL" id="QKYT01002232">
    <property type="protein sequence ID" value="RIA78726.1"/>
    <property type="molecule type" value="Genomic_DNA"/>
</dbReference>
<evidence type="ECO:0000256" key="2">
    <source>
        <dbReference type="SAM" id="Phobius"/>
    </source>
</evidence>
<feature type="compositionally biased region" description="Low complexity" evidence="1">
    <location>
        <begin position="31"/>
        <end position="42"/>
    </location>
</feature>
<keyword evidence="2" id="KW-0472">Membrane</keyword>
<sequence>MATSSTTQNSNNQNQISRLSPQEEEICQNISSSDSNMTNHSSENSSQNVTLPTIPQRALTSSPTSVTSECLPTYSIVIRDMPPVYPLLDQPNLQELPNYMNSRSEAFIEPLLYLEAPILPQEYWPITKKFYVYGFIIWPLWIVGAFYIFLGDEYKYHDQEQGINENENIKVSTGRLKWARRCLLNSLILIILLSYVIVALSKSKGKIY</sequence>
<feature type="transmembrane region" description="Helical" evidence="2">
    <location>
        <begin position="130"/>
        <end position="150"/>
    </location>
</feature>